<dbReference type="AlphaFoldDB" id="A0A0C3E6U9"/>
<reference evidence="1 2" key="1">
    <citation type="submission" date="2014-04" db="EMBL/GenBank/DDBJ databases">
        <authorList>
            <consortium name="DOE Joint Genome Institute"/>
            <person name="Kuo A."/>
            <person name="Kohler A."/>
            <person name="Nagy L.G."/>
            <person name="Floudas D."/>
            <person name="Copeland A."/>
            <person name="Barry K.W."/>
            <person name="Cichocki N."/>
            <person name="Veneault-Fourrey C."/>
            <person name="LaButti K."/>
            <person name="Lindquist E.A."/>
            <person name="Lipzen A."/>
            <person name="Lundell T."/>
            <person name="Morin E."/>
            <person name="Murat C."/>
            <person name="Sun H."/>
            <person name="Tunlid A."/>
            <person name="Henrissat B."/>
            <person name="Grigoriev I.V."/>
            <person name="Hibbett D.S."/>
            <person name="Martin F."/>
            <person name="Nordberg H.P."/>
            <person name="Cantor M.N."/>
            <person name="Hua S.X."/>
        </authorList>
    </citation>
    <scope>NUCLEOTIDE SEQUENCE [LARGE SCALE GENOMIC DNA]</scope>
    <source>
        <strain evidence="1 2">Foug A</strain>
    </source>
</reference>
<name>A0A0C3E6U9_9AGAM</name>
<proteinExistence type="predicted"/>
<gene>
    <name evidence="1" type="ORF">SCLCIDRAFT_1213565</name>
</gene>
<dbReference type="Proteomes" id="UP000053989">
    <property type="component" value="Unassembled WGS sequence"/>
</dbReference>
<dbReference type="InParanoid" id="A0A0C3E6U9"/>
<dbReference type="HOGENOM" id="CLU_3088616_0_0_1"/>
<evidence type="ECO:0000313" key="2">
    <source>
        <dbReference type="Proteomes" id="UP000053989"/>
    </source>
</evidence>
<reference evidence="2" key="2">
    <citation type="submission" date="2015-01" db="EMBL/GenBank/DDBJ databases">
        <title>Evolutionary Origins and Diversification of the Mycorrhizal Mutualists.</title>
        <authorList>
            <consortium name="DOE Joint Genome Institute"/>
            <consortium name="Mycorrhizal Genomics Consortium"/>
            <person name="Kohler A."/>
            <person name="Kuo A."/>
            <person name="Nagy L.G."/>
            <person name="Floudas D."/>
            <person name="Copeland A."/>
            <person name="Barry K.W."/>
            <person name="Cichocki N."/>
            <person name="Veneault-Fourrey C."/>
            <person name="LaButti K."/>
            <person name="Lindquist E.A."/>
            <person name="Lipzen A."/>
            <person name="Lundell T."/>
            <person name="Morin E."/>
            <person name="Murat C."/>
            <person name="Riley R."/>
            <person name="Ohm R."/>
            <person name="Sun H."/>
            <person name="Tunlid A."/>
            <person name="Henrissat B."/>
            <person name="Grigoriev I.V."/>
            <person name="Hibbett D.S."/>
            <person name="Martin F."/>
        </authorList>
    </citation>
    <scope>NUCLEOTIDE SEQUENCE [LARGE SCALE GENOMIC DNA]</scope>
    <source>
        <strain evidence="2">Foug A</strain>
    </source>
</reference>
<protein>
    <submittedName>
        <fullName evidence="1">Uncharacterized protein</fullName>
    </submittedName>
</protein>
<evidence type="ECO:0000313" key="1">
    <source>
        <dbReference type="EMBL" id="KIM64149.1"/>
    </source>
</evidence>
<keyword evidence="2" id="KW-1185">Reference proteome</keyword>
<dbReference type="EMBL" id="KN822030">
    <property type="protein sequence ID" value="KIM64149.1"/>
    <property type="molecule type" value="Genomic_DNA"/>
</dbReference>
<sequence>MEHIASHQTTVLRGEVTIISVNHWIVGTAETKTCGPRAVVETMIFDYNINNR</sequence>
<organism evidence="1 2">
    <name type="scientific">Scleroderma citrinum Foug A</name>
    <dbReference type="NCBI Taxonomy" id="1036808"/>
    <lineage>
        <taxon>Eukaryota</taxon>
        <taxon>Fungi</taxon>
        <taxon>Dikarya</taxon>
        <taxon>Basidiomycota</taxon>
        <taxon>Agaricomycotina</taxon>
        <taxon>Agaricomycetes</taxon>
        <taxon>Agaricomycetidae</taxon>
        <taxon>Boletales</taxon>
        <taxon>Sclerodermatineae</taxon>
        <taxon>Sclerodermataceae</taxon>
        <taxon>Scleroderma</taxon>
    </lineage>
</organism>
<accession>A0A0C3E6U9</accession>